<name>A0A4R0HL32_9ACTN</name>
<dbReference type="PANTHER" id="PTHR42305">
    <property type="entry name" value="MEMBRANE PROTEIN RV1733C-RELATED"/>
    <property type="match status" value="1"/>
</dbReference>
<protein>
    <recommendedName>
        <fullName evidence="4">DUF3592 domain-containing protein</fullName>
    </recommendedName>
</protein>
<evidence type="ECO:0000256" key="1">
    <source>
        <dbReference type="SAM" id="Phobius"/>
    </source>
</evidence>
<dbReference type="Proteomes" id="UP000292346">
    <property type="component" value="Unassembled WGS sequence"/>
</dbReference>
<evidence type="ECO:0008006" key="4">
    <source>
        <dbReference type="Google" id="ProtNLM"/>
    </source>
</evidence>
<dbReference type="RefSeq" id="WP_131339931.1">
    <property type="nucleotide sequence ID" value="NZ_SJJZ01000002.1"/>
</dbReference>
<accession>A0A4R0HL32</accession>
<keyword evidence="1" id="KW-0812">Transmembrane</keyword>
<dbReference type="PANTHER" id="PTHR42305:SF1">
    <property type="entry name" value="MEMBRANE PROTEIN RV1733C-RELATED"/>
    <property type="match status" value="1"/>
</dbReference>
<reference evidence="2 3" key="1">
    <citation type="submission" date="2019-02" db="EMBL/GenBank/DDBJ databases">
        <title>Kribbella capetownensis sp. nov. and Kribbella speibonae sp. nov., isolated from soil.</title>
        <authorList>
            <person name="Curtis S.M."/>
            <person name="Norton I."/>
            <person name="Everest G.J."/>
            <person name="Meyers P.R."/>
        </authorList>
    </citation>
    <scope>NUCLEOTIDE SEQUENCE [LARGE SCALE GENOMIC DNA]</scope>
    <source>
        <strain evidence="2 3">KCTC 29219</strain>
    </source>
</reference>
<feature type="transmembrane region" description="Helical" evidence="1">
    <location>
        <begin position="37"/>
        <end position="56"/>
    </location>
</feature>
<keyword evidence="1" id="KW-0472">Membrane</keyword>
<comment type="caution">
    <text evidence="2">The sequence shown here is derived from an EMBL/GenBank/DDBJ whole genome shotgun (WGS) entry which is preliminary data.</text>
</comment>
<evidence type="ECO:0000313" key="2">
    <source>
        <dbReference type="EMBL" id="TCC08469.1"/>
    </source>
</evidence>
<gene>
    <name evidence="2" type="ORF">E0H45_21585</name>
</gene>
<proteinExistence type="predicted"/>
<sequence>MSTGKQRSGELWVLLQTRRLGFGRNPLRRWSDRAETALLWCAVIAALLLAPAGAAVGTGVRDSLNATAAQQRAVLHEVSARTLGSTERMVPSAPGDVLSRARVSYTDPQGVDREATASVAMGTKAGVEVTIWIDSSGSIVTAPRSRSDSAAFGVAAGIFTVLGSWLLLWGLFGLARLPLDRRRSRDWDAEWDTVAPRWLHGQK</sequence>
<evidence type="ECO:0000313" key="3">
    <source>
        <dbReference type="Proteomes" id="UP000292346"/>
    </source>
</evidence>
<feature type="transmembrane region" description="Helical" evidence="1">
    <location>
        <begin position="150"/>
        <end position="175"/>
    </location>
</feature>
<keyword evidence="1" id="KW-1133">Transmembrane helix</keyword>
<organism evidence="2 3">
    <name type="scientific">Kribbella soli</name>
    <dbReference type="NCBI Taxonomy" id="1124743"/>
    <lineage>
        <taxon>Bacteria</taxon>
        <taxon>Bacillati</taxon>
        <taxon>Actinomycetota</taxon>
        <taxon>Actinomycetes</taxon>
        <taxon>Propionibacteriales</taxon>
        <taxon>Kribbellaceae</taxon>
        <taxon>Kribbella</taxon>
    </lineage>
</organism>
<dbReference type="OrthoDB" id="5190576at2"/>
<dbReference type="AlphaFoldDB" id="A0A4R0HL32"/>
<keyword evidence="3" id="KW-1185">Reference proteome</keyword>
<dbReference type="EMBL" id="SJJZ01000002">
    <property type="protein sequence ID" value="TCC08469.1"/>
    <property type="molecule type" value="Genomic_DNA"/>
</dbReference>
<dbReference type="InterPro" id="IPR039708">
    <property type="entry name" value="MT1774/Rv1733c-like"/>
</dbReference>